<dbReference type="AlphaFoldDB" id="A0A7W6GCA2"/>
<dbReference type="EMBL" id="JACIDW010000012">
    <property type="protein sequence ID" value="MBB3965907.1"/>
    <property type="molecule type" value="Genomic_DNA"/>
</dbReference>
<accession>A0A7W6GCA2</accession>
<keyword evidence="3" id="KW-1185">Reference proteome</keyword>
<gene>
    <name evidence="2" type="ORF">GGQ67_003586</name>
</gene>
<evidence type="ECO:0000256" key="1">
    <source>
        <dbReference type="SAM" id="MobiDB-lite"/>
    </source>
</evidence>
<feature type="compositionally biased region" description="Basic and acidic residues" evidence="1">
    <location>
        <begin position="7"/>
        <end position="16"/>
    </location>
</feature>
<comment type="caution">
    <text evidence="2">The sequence shown here is derived from an EMBL/GenBank/DDBJ whole genome shotgun (WGS) entry which is preliminary data.</text>
</comment>
<sequence>MVVGPERYQKQPHETQRSGPKGELGPTPLAYALRMQHDQRECEQGERHWLLPSYSAARRCESKSSLAEYIISTKRVRRKGKWQEAFLQNETTFHSVRCLVVMAGPPRPASRSCSPYRVRGLRNPWRRQDNTIQIREIPSKGWGVRFHASRGLHWPRSPHAAGQPSRLFGLFRGPYWTLLANEAFDANAPSRPGLCIQHTGPKGEFVDPYALAPGECALIRPDGYVGAIVGVDEATMLAFHLARMGLASAGEGLR</sequence>
<evidence type="ECO:0000313" key="3">
    <source>
        <dbReference type="Proteomes" id="UP000582090"/>
    </source>
</evidence>
<reference evidence="2 3" key="1">
    <citation type="submission" date="2020-08" db="EMBL/GenBank/DDBJ databases">
        <title>Genomic Encyclopedia of Type Strains, Phase IV (KMG-IV): sequencing the most valuable type-strain genomes for metagenomic binning, comparative biology and taxonomic classification.</title>
        <authorList>
            <person name="Goeker M."/>
        </authorList>
    </citation>
    <scope>NUCLEOTIDE SEQUENCE [LARGE SCALE GENOMIC DNA]</scope>
    <source>
        <strain evidence="2 3">DSM 26575</strain>
    </source>
</reference>
<protein>
    <submittedName>
        <fullName evidence="2">Uncharacterized protein</fullName>
    </submittedName>
</protein>
<evidence type="ECO:0000313" key="2">
    <source>
        <dbReference type="EMBL" id="MBB3965907.1"/>
    </source>
</evidence>
<dbReference type="Proteomes" id="UP000582090">
    <property type="component" value="Unassembled WGS sequence"/>
</dbReference>
<proteinExistence type="predicted"/>
<organism evidence="2 3">
    <name type="scientific">Rhizobium metallidurans</name>
    <dbReference type="NCBI Taxonomy" id="1265931"/>
    <lineage>
        <taxon>Bacteria</taxon>
        <taxon>Pseudomonadati</taxon>
        <taxon>Pseudomonadota</taxon>
        <taxon>Alphaproteobacteria</taxon>
        <taxon>Hyphomicrobiales</taxon>
        <taxon>Rhizobiaceae</taxon>
        <taxon>Rhizobium/Agrobacterium group</taxon>
        <taxon>Rhizobium</taxon>
    </lineage>
</organism>
<name>A0A7W6GCA2_9HYPH</name>
<feature type="region of interest" description="Disordered" evidence="1">
    <location>
        <begin position="1"/>
        <end position="26"/>
    </location>
</feature>